<reference evidence="2" key="1">
    <citation type="submission" date="2009-07" db="EMBL/GenBank/DDBJ databases">
        <authorList>
            <person name="Weinstock G."/>
            <person name="Sodergren E."/>
            <person name="Clifton S."/>
            <person name="Fulton L."/>
            <person name="Fulton B."/>
            <person name="Courtney L."/>
            <person name="Fronick C."/>
            <person name="Harrison M."/>
            <person name="Strong C."/>
            <person name="Farmer C."/>
            <person name="Delahaunty K."/>
            <person name="Markovic C."/>
            <person name="Hall O."/>
            <person name="Minx P."/>
            <person name="Tomlinson C."/>
            <person name="Mitreva M."/>
            <person name="Nelson J."/>
            <person name="Hou S."/>
            <person name="Wollam A."/>
            <person name="Pepin K.H."/>
            <person name="Johnson M."/>
            <person name="Bhonagiri V."/>
            <person name="Nash W.E."/>
            <person name="Warren W."/>
            <person name="Chinwalla A."/>
            <person name="Mardis E.R."/>
            <person name="Wilson R.K."/>
        </authorList>
    </citation>
    <scope>NUCLEOTIDE SEQUENCE [LARGE SCALE GENOMIC DNA]</scope>
    <source>
        <strain evidence="2">DSM 14469</strain>
    </source>
</reference>
<keyword evidence="1" id="KW-0812">Transmembrane</keyword>
<keyword evidence="1" id="KW-0472">Membrane</keyword>
<dbReference type="eggNOG" id="COG4709">
    <property type="taxonomic scope" value="Bacteria"/>
</dbReference>
<feature type="transmembrane region" description="Helical" evidence="1">
    <location>
        <begin position="161"/>
        <end position="188"/>
    </location>
</feature>
<feature type="transmembrane region" description="Helical" evidence="1">
    <location>
        <begin position="77"/>
        <end position="98"/>
    </location>
</feature>
<proteinExistence type="predicted"/>
<dbReference type="STRING" id="168384.SAMN05660368_00681"/>
<evidence type="ECO:0008006" key="4">
    <source>
        <dbReference type="Google" id="ProtNLM"/>
    </source>
</evidence>
<dbReference type="EMBL" id="ACCL02000014">
    <property type="protein sequence ID" value="EET59978.1"/>
    <property type="molecule type" value="Genomic_DNA"/>
</dbReference>
<organism evidence="2 3">
    <name type="scientific">Marvinbryantia formatexigens DSM 14469</name>
    <dbReference type="NCBI Taxonomy" id="478749"/>
    <lineage>
        <taxon>Bacteria</taxon>
        <taxon>Bacillati</taxon>
        <taxon>Bacillota</taxon>
        <taxon>Clostridia</taxon>
        <taxon>Lachnospirales</taxon>
        <taxon>Lachnospiraceae</taxon>
        <taxon>Marvinbryantia</taxon>
    </lineage>
</organism>
<evidence type="ECO:0000313" key="2">
    <source>
        <dbReference type="EMBL" id="EET59978.1"/>
    </source>
</evidence>
<evidence type="ECO:0000313" key="3">
    <source>
        <dbReference type="Proteomes" id="UP000005561"/>
    </source>
</evidence>
<protein>
    <recommendedName>
        <fullName evidence="4">DUF1700 domain-containing protein</fullName>
    </recommendedName>
</protein>
<dbReference type="Proteomes" id="UP000005561">
    <property type="component" value="Unassembled WGS sequence"/>
</dbReference>
<accession>C6LHJ1</accession>
<name>C6LHJ1_9FIRM</name>
<dbReference type="Pfam" id="PF22564">
    <property type="entry name" value="HAAS"/>
    <property type="match status" value="1"/>
</dbReference>
<feature type="transmembrane region" description="Helical" evidence="1">
    <location>
        <begin position="104"/>
        <end position="122"/>
    </location>
</feature>
<dbReference type="RefSeq" id="WP_006862888.1">
    <property type="nucleotide sequence ID" value="NZ_ACCL02000014.1"/>
</dbReference>
<feature type="transmembrane region" description="Helical" evidence="1">
    <location>
        <begin position="129"/>
        <end position="149"/>
    </location>
</feature>
<gene>
    <name evidence="2" type="ORF">BRYFOR_08102</name>
</gene>
<dbReference type="AlphaFoldDB" id="C6LHJ1"/>
<comment type="caution">
    <text evidence="2">The sequence shown here is derived from an EMBL/GenBank/DDBJ whole genome shotgun (WGS) entry which is preliminary data.</text>
</comment>
<dbReference type="OrthoDB" id="9804829at2"/>
<keyword evidence="1" id="KW-1133">Transmembrane helix</keyword>
<evidence type="ECO:0000256" key="1">
    <source>
        <dbReference type="SAM" id="Phobius"/>
    </source>
</evidence>
<sequence>MNKLEFLARLEKLLKGLPKKERETHLSYYREMIEDAIEDGCAEEEAVARIGSPGEIAEQILSEQETPAKPVSAGKKIVIAILLIIGSPLWGSILLAAAALGDGVLITVLALVLCAYIVIWCLPVTTGALSLACLLLAVVSTVGAFPVFFHNAALGVLQFGIGILSAGIFILAGYLTLLLGQFFIGITIRFSRWLKRLFTRKKNMVKKEVTPQGDTIMTCKTWSERR</sequence>
<keyword evidence="3" id="KW-1185">Reference proteome</keyword>